<keyword evidence="2" id="KW-1185">Reference proteome</keyword>
<evidence type="ECO:0008006" key="3">
    <source>
        <dbReference type="Google" id="ProtNLM"/>
    </source>
</evidence>
<name>A0A177EVU4_9EURO</name>
<dbReference type="EMBL" id="LVKK01000116">
    <property type="protein sequence ID" value="OAG35521.1"/>
    <property type="molecule type" value="Genomic_DNA"/>
</dbReference>
<dbReference type="Gene3D" id="3.80.10.10">
    <property type="entry name" value="Ribonuclease Inhibitor"/>
    <property type="match status" value="1"/>
</dbReference>
<evidence type="ECO:0000313" key="2">
    <source>
        <dbReference type="Proteomes" id="UP000077002"/>
    </source>
</evidence>
<protein>
    <recommendedName>
        <fullName evidence="3">F-box domain-containing protein</fullName>
    </recommendedName>
</protein>
<dbReference type="RefSeq" id="XP_022507473.1">
    <property type="nucleotide sequence ID" value="XM_022660250.1"/>
</dbReference>
<proteinExistence type="predicted"/>
<dbReference type="OrthoDB" id="4145921at2759"/>
<dbReference type="InterPro" id="IPR032675">
    <property type="entry name" value="LRR_dom_sf"/>
</dbReference>
<gene>
    <name evidence="1" type="ORF">AYO21_10329</name>
</gene>
<evidence type="ECO:0000313" key="1">
    <source>
        <dbReference type="EMBL" id="OAG35521.1"/>
    </source>
</evidence>
<dbReference type="Proteomes" id="UP000077002">
    <property type="component" value="Unassembled WGS sequence"/>
</dbReference>
<dbReference type="GeneID" id="34605451"/>
<reference evidence="1 2" key="1">
    <citation type="submission" date="2016-03" db="EMBL/GenBank/DDBJ databases">
        <title>Draft genome sequence of the Fonsecaea monophora CBS 269.37.</title>
        <authorList>
            <person name="Bombassaro A."/>
            <person name="Vinicius W.A."/>
            <person name="De Hoog S."/>
            <person name="Sun J."/>
            <person name="Souza E.M."/>
            <person name="Raittz R.T."/>
            <person name="Costa F."/>
            <person name="Leao A.C."/>
            <person name="Tadra-Sfeir M.Z."/>
            <person name="Baura V."/>
            <person name="Balsanelli E."/>
            <person name="Pedrosa F.O."/>
            <person name="Moreno L.F."/>
            <person name="Steffens M.B."/>
            <person name="Xi L."/>
            <person name="Bocca A.L."/>
            <person name="Felipe M.S."/>
            <person name="Teixeira M."/>
            <person name="Telles Filho F.Q."/>
            <person name="Azevedo C.M."/>
            <person name="Gomes R."/>
            <person name="Vicente V.A."/>
        </authorList>
    </citation>
    <scope>NUCLEOTIDE SEQUENCE [LARGE SCALE GENOMIC DNA]</scope>
    <source>
        <strain evidence="1 2">CBS 269.37</strain>
    </source>
</reference>
<organism evidence="1 2">
    <name type="scientific">Fonsecaea monophora</name>
    <dbReference type="NCBI Taxonomy" id="254056"/>
    <lineage>
        <taxon>Eukaryota</taxon>
        <taxon>Fungi</taxon>
        <taxon>Dikarya</taxon>
        <taxon>Ascomycota</taxon>
        <taxon>Pezizomycotina</taxon>
        <taxon>Eurotiomycetes</taxon>
        <taxon>Chaetothyriomycetidae</taxon>
        <taxon>Chaetothyriales</taxon>
        <taxon>Herpotrichiellaceae</taxon>
        <taxon>Fonsecaea</taxon>
    </lineage>
</organism>
<accession>A0A177EVU4</accession>
<comment type="caution">
    <text evidence="1">The sequence shown here is derived from an EMBL/GenBank/DDBJ whole genome shotgun (WGS) entry which is preliminary data.</text>
</comment>
<sequence length="460" mass="52768">MAGYKEGQRLVLLDLPDEVLAEIVEWLPTRHIKGNAVKAFRATCSEAFRVCDPLWWRHLSIHCLSKCSRIKEFLSRHPRRYLYVRVLEFGPDYRDLAETDNFHQELAAIASLCPNLEHLCIQQCNTLAILALRNQVMVWETELASQFGSFNFDKLRYCYATLWLLRPRLQRPLILPLLGARRLVDLTLECSDLRQLGLDSIPMHSTALERLRLSMCRLDQPTLAAILGIPRSLATFEITPQVHHNYDRSTEVEGYRLLLQAVELLIRSQPNLISLGLTFRDGSRFESGVLNDLFDFSRLSSLKKLTIHATNTSAFRPYRQGLVADFLWCPMNALDKLPASLKDIFLVSETEDIDLDGLSEALLEQRTAGKSLPASLRLYCDVEMVHEQIFTETEQHEDDTSPRAIDILMMQLSFVQVKYSKQWAVIDREGRVPRVYNYLESLEANKTADGVSVKRSLEQS</sequence>
<dbReference type="SUPFAM" id="SSF52047">
    <property type="entry name" value="RNI-like"/>
    <property type="match status" value="1"/>
</dbReference>
<dbReference type="AlphaFoldDB" id="A0A177EVU4"/>